<dbReference type="RefSeq" id="WP_145311496.1">
    <property type="nucleotide sequence ID" value="NZ_CP037452.1"/>
</dbReference>
<keyword evidence="1" id="KW-0812">Transmembrane</keyword>
<dbReference type="OrthoDB" id="302066at2"/>
<reference evidence="2 3" key="1">
    <citation type="submission" date="2019-03" db="EMBL/GenBank/DDBJ databases">
        <title>Deep-cultivation of Planctomycetes and their phenomic and genomic characterization uncovers novel biology.</title>
        <authorList>
            <person name="Wiegand S."/>
            <person name="Jogler M."/>
            <person name="Boedeker C."/>
            <person name="Pinto D."/>
            <person name="Vollmers J."/>
            <person name="Rivas-Marin E."/>
            <person name="Kohn T."/>
            <person name="Peeters S.H."/>
            <person name="Heuer A."/>
            <person name="Rast P."/>
            <person name="Oberbeckmann S."/>
            <person name="Bunk B."/>
            <person name="Jeske O."/>
            <person name="Meyerdierks A."/>
            <person name="Storesund J.E."/>
            <person name="Kallscheuer N."/>
            <person name="Luecker S."/>
            <person name="Lage O.M."/>
            <person name="Pohl T."/>
            <person name="Merkel B.J."/>
            <person name="Hornburger P."/>
            <person name="Mueller R.-W."/>
            <person name="Bruemmer F."/>
            <person name="Labrenz M."/>
            <person name="Spormann A.M."/>
            <person name="Op den Camp H."/>
            <person name="Overmann J."/>
            <person name="Amann R."/>
            <person name="Jetten M.S.M."/>
            <person name="Mascher T."/>
            <person name="Medema M.H."/>
            <person name="Devos D.P."/>
            <person name="Kaster A.-K."/>
            <person name="Ovreas L."/>
            <person name="Rohde M."/>
            <person name="Galperin M.Y."/>
            <person name="Jogler C."/>
        </authorList>
    </citation>
    <scope>NUCLEOTIDE SEQUENCE [LARGE SCALE GENOMIC DNA]</scope>
    <source>
        <strain evidence="2 3">Enr17</strain>
    </source>
</reference>
<sequence>MRAKETNRRFSPSFIAGVLVLGFVAISGCNVFERYERKPKPDVITVPDQMVPNKLDQGEPAPFDGWLFSTPLFNEYAPHWQKGPYGSDHE</sequence>
<name>A0A518IGA7_9PLAN</name>
<dbReference type="EMBL" id="CP037452">
    <property type="protein sequence ID" value="QDV52130.1"/>
    <property type="molecule type" value="Genomic_DNA"/>
</dbReference>
<dbReference type="Proteomes" id="UP000318313">
    <property type="component" value="Chromosome"/>
</dbReference>
<organism evidence="2 3">
    <name type="scientific">Gimesia fumaroli</name>
    <dbReference type="NCBI Taxonomy" id="2527976"/>
    <lineage>
        <taxon>Bacteria</taxon>
        <taxon>Pseudomonadati</taxon>
        <taxon>Planctomycetota</taxon>
        <taxon>Planctomycetia</taxon>
        <taxon>Planctomycetales</taxon>
        <taxon>Planctomycetaceae</taxon>
        <taxon>Gimesia</taxon>
    </lineage>
</organism>
<accession>A0A518IGA7</accession>
<gene>
    <name evidence="2" type="ORF">Enr17x_41900</name>
</gene>
<evidence type="ECO:0000313" key="2">
    <source>
        <dbReference type="EMBL" id="QDV52130.1"/>
    </source>
</evidence>
<proteinExistence type="predicted"/>
<dbReference type="PROSITE" id="PS51257">
    <property type="entry name" value="PROKAR_LIPOPROTEIN"/>
    <property type="match status" value="1"/>
</dbReference>
<keyword evidence="1" id="KW-0472">Membrane</keyword>
<evidence type="ECO:0008006" key="4">
    <source>
        <dbReference type="Google" id="ProtNLM"/>
    </source>
</evidence>
<protein>
    <recommendedName>
        <fullName evidence="4">Lipoprotein</fullName>
    </recommendedName>
</protein>
<dbReference type="KEGG" id="gfm:Enr17x_41900"/>
<feature type="transmembrane region" description="Helical" evidence="1">
    <location>
        <begin position="12"/>
        <end position="32"/>
    </location>
</feature>
<evidence type="ECO:0000313" key="3">
    <source>
        <dbReference type="Proteomes" id="UP000318313"/>
    </source>
</evidence>
<keyword evidence="1" id="KW-1133">Transmembrane helix</keyword>
<dbReference type="AlphaFoldDB" id="A0A518IGA7"/>
<keyword evidence="3" id="KW-1185">Reference proteome</keyword>
<evidence type="ECO:0000256" key="1">
    <source>
        <dbReference type="SAM" id="Phobius"/>
    </source>
</evidence>